<evidence type="ECO:0000256" key="4">
    <source>
        <dbReference type="ARBA" id="ARBA00005225"/>
    </source>
</evidence>
<dbReference type="PANTHER" id="PTHR34265:SF1">
    <property type="entry name" value="TYPE III PANTOTHENATE KINASE"/>
    <property type="match status" value="1"/>
</dbReference>
<feature type="binding site" evidence="16">
    <location>
        <begin position="6"/>
        <end position="13"/>
    </location>
    <ligand>
        <name>ATP</name>
        <dbReference type="ChEBI" id="CHEBI:30616"/>
    </ligand>
</feature>
<dbReference type="GO" id="GO:0046872">
    <property type="term" value="F:metal ion binding"/>
    <property type="evidence" value="ECO:0007669"/>
    <property type="project" value="UniProtKB-KW"/>
</dbReference>
<feature type="binding site" evidence="16">
    <location>
        <begin position="108"/>
        <end position="111"/>
    </location>
    <ligand>
        <name>substrate</name>
    </ligand>
</feature>
<comment type="caution">
    <text evidence="17">The sequence shown here is derived from an EMBL/GenBank/DDBJ whole genome shotgun (WGS) entry which is preliminary data.</text>
</comment>
<evidence type="ECO:0000256" key="10">
    <source>
        <dbReference type="ARBA" id="ARBA00022777"/>
    </source>
</evidence>
<name>A0A9D1YAJ1_9FIRM</name>
<evidence type="ECO:0000256" key="9">
    <source>
        <dbReference type="ARBA" id="ARBA00022741"/>
    </source>
</evidence>
<accession>A0A9D1YAJ1</accession>
<keyword evidence="12 16" id="KW-0630">Potassium</keyword>
<comment type="subcellular location">
    <subcellularLocation>
        <location evidence="3 16">Cytoplasm</location>
    </subcellularLocation>
</comment>
<dbReference type="InterPro" id="IPR043129">
    <property type="entry name" value="ATPase_NBD"/>
</dbReference>
<dbReference type="Gene3D" id="3.30.420.40">
    <property type="match status" value="2"/>
</dbReference>
<evidence type="ECO:0000256" key="13">
    <source>
        <dbReference type="ARBA" id="ARBA00022993"/>
    </source>
</evidence>
<dbReference type="CDD" id="cd24015">
    <property type="entry name" value="ASKHA_NBD_PanK-III"/>
    <property type="match status" value="1"/>
</dbReference>
<reference evidence="17" key="1">
    <citation type="journal article" date="2021" name="PeerJ">
        <title>Extensive microbial diversity within the chicken gut microbiome revealed by metagenomics and culture.</title>
        <authorList>
            <person name="Gilroy R."/>
            <person name="Ravi A."/>
            <person name="Getino M."/>
            <person name="Pursley I."/>
            <person name="Horton D.L."/>
            <person name="Alikhan N.F."/>
            <person name="Baker D."/>
            <person name="Gharbi K."/>
            <person name="Hall N."/>
            <person name="Watson M."/>
            <person name="Adriaenssens E.M."/>
            <person name="Foster-Nyarko E."/>
            <person name="Jarju S."/>
            <person name="Secka A."/>
            <person name="Antonio M."/>
            <person name="Oren A."/>
            <person name="Chaudhuri R.R."/>
            <person name="La Ragione R."/>
            <person name="Hildebrand F."/>
            <person name="Pallen M.J."/>
        </authorList>
    </citation>
    <scope>NUCLEOTIDE SEQUENCE</scope>
    <source>
        <strain evidence="17">ChiBcec16_6824</strain>
    </source>
</reference>
<dbReference type="Proteomes" id="UP000823868">
    <property type="component" value="Unassembled WGS sequence"/>
</dbReference>
<feature type="binding site" evidence="16">
    <location>
        <position position="186"/>
    </location>
    <ligand>
        <name>substrate</name>
    </ligand>
</feature>
<comment type="cofactor">
    <cofactor evidence="2">
        <name>K(+)</name>
        <dbReference type="ChEBI" id="CHEBI:29103"/>
    </cofactor>
</comment>
<feature type="active site" description="Proton acceptor" evidence="16">
    <location>
        <position position="110"/>
    </location>
</feature>
<keyword evidence="10 16" id="KW-0418">Kinase</keyword>
<comment type="function">
    <text evidence="16">Catalyzes the phosphorylation of pantothenate (Pan), the first step in CoA biosynthesis.</text>
</comment>
<dbReference type="NCBIfam" id="TIGR00671">
    <property type="entry name" value="baf"/>
    <property type="match status" value="1"/>
</dbReference>
<keyword evidence="8 16" id="KW-0808">Transferase</keyword>
<evidence type="ECO:0000256" key="8">
    <source>
        <dbReference type="ARBA" id="ARBA00022679"/>
    </source>
</evidence>
<dbReference type="SUPFAM" id="SSF53067">
    <property type="entry name" value="Actin-like ATPase domain"/>
    <property type="match status" value="2"/>
</dbReference>
<dbReference type="EC" id="2.7.1.33" evidence="6 16"/>
<evidence type="ECO:0000256" key="1">
    <source>
        <dbReference type="ARBA" id="ARBA00001206"/>
    </source>
</evidence>
<comment type="similarity">
    <text evidence="14 16">Belongs to the type III pantothenate kinase family.</text>
</comment>
<evidence type="ECO:0000256" key="3">
    <source>
        <dbReference type="ARBA" id="ARBA00004496"/>
    </source>
</evidence>
<evidence type="ECO:0000256" key="7">
    <source>
        <dbReference type="ARBA" id="ARBA00022490"/>
    </source>
</evidence>
<evidence type="ECO:0000256" key="5">
    <source>
        <dbReference type="ARBA" id="ARBA00011738"/>
    </source>
</evidence>
<protein>
    <recommendedName>
        <fullName evidence="15 16">Type III pantothenate kinase</fullName>
        <ecNumber evidence="6 16">2.7.1.33</ecNumber>
    </recommendedName>
    <alternativeName>
        <fullName evidence="16">PanK-III</fullName>
    </alternativeName>
    <alternativeName>
        <fullName evidence="16">Pantothenic acid kinase</fullName>
    </alternativeName>
</protein>
<comment type="catalytic activity">
    <reaction evidence="1 16">
        <text>(R)-pantothenate + ATP = (R)-4'-phosphopantothenate + ADP + H(+)</text>
        <dbReference type="Rhea" id="RHEA:16373"/>
        <dbReference type="ChEBI" id="CHEBI:10986"/>
        <dbReference type="ChEBI" id="CHEBI:15378"/>
        <dbReference type="ChEBI" id="CHEBI:29032"/>
        <dbReference type="ChEBI" id="CHEBI:30616"/>
        <dbReference type="ChEBI" id="CHEBI:456216"/>
        <dbReference type="EC" id="2.7.1.33"/>
    </reaction>
</comment>
<feature type="binding site" evidence="16">
    <location>
        <position position="130"/>
    </location>
    <ligand>
        <name>K(+)</name>
        <dbReference type="ChEBI" id="CHEBI:29103"/>
    </ligand>
</feature>
<dbReference type="GO" id="GO:0005524">
    <property type="term" value="F:ATP binding"/>
    <property type="evidence" value="ECO:0007669"/>
    <property type="project" value="UniProtKB-UniRule"/>
</dbReference>
<feature type="binding site" evidence="16">
    <location>
        <position position="133"/>
    </location>
    <ligand>
        <name>ATP</name>
        <dbReference type="ChEBI" id="CHEBI:30616"/>
    </ligand>
</feature>
<proteinExistence type="inferred from homology"/>
<evidence type="ECO:0000256" key="2">
    <source>
        <dbReference type="ARBA" id="ARBA00001958"/>
    </source>
</evidence>
<dbReference type="NCBIfam" id="NF009855">
    <property type="entry name" value="PRK13321.1"/>
    <property type="match status" value="1"/>
</dbReference>
<evidence type="ECO:0000256" key="14">
    <source>
        <dbReference type="ARBA" id="ARBA00038036"/>
    </source>
</evidence>
<dbReference type="GO" id="GO:0005737">
    <property type="term" value="C:cytoplasm"/>
    <property type="evidence" value="ECO:0007669"/>
    <property type="project" value="UniProtKB-SubCell"/>
</dbReference>
<dbReference type="InterPro" id="IPR004619">
    <property type="entry name" value="Type_III_PanK"/>
</dbReference>
<organism evidence="17 18">
    <name type="scientific">Candidatus Flavonifractor merdigallinarum</name>
    <dbReference type="NCBI Taxonomy" id="2838589"/>
    <lineage>
        <taxon>Bacteria</taxon>
        <taxon>Bacillati</taxon>
        <taxon>Bacillota</taxon>
        <taxon>Clostridia</taxon>
        <taxon>Eubacteriales</taxon>
        <taxon>Oscillospiraceae</taxon>
        <taxon>Flavonifractor</taxon>
    </lineage>
</organism>
<dbReference type="GO" id="GO:0004594">
    <property type="term" value="F:pantothenate kinase activity"/>
    <property type="evidence" value="ECO:0007669"/>
    <property type="project" value="UniProtKB-UniRule"/>
</dbReference>
<dbReference type="GO" id="GO:0015937">
    <property type="term" value="P:coenzyme A biosynthetic process"/>
    <property type="evidence" value="ECO:0007669"/>
    <property type="project" value="UniProtKB-UniRule"/>
</dbReference>
<evidence type="ECO:0000313" key="18">
    <source>
        <dbReference type="Proteomes" id="UP000823868"/>
    </source>
</evidence>
<dbReference type="Pfam" id="PF03309">
    <property type="entry name" value="Pan_kinase"/>
    <property type="match status" value="1"/>
</dbReference>
<keyword evidence="13 16" id="KW-0173">Coenzyme A biosynthesis</keyword>
<comment type="pathway">
    <text evidence="4 16">Cofactor biosynthesis; coenzyme A biosynthesis; CoA from (R)-pantothenate: step 1/5.</text>
</comment>
<keyword evidence="11 16" id="KW-0067">ATP-binding</keyword>
<comment type="caution">
    <text evidence="16">Lacks conserved residue(s) required for the propagation of feature annotation.</text>
</comment>
<dbReference type="PANTHER" id="PTHR34265">
    <property type="entry name" value="TYPE III PANTOTHENATE KINASE"/>
    <property type="match status" value="1"/>
</dbReference>
<dbReference type="HAMAP" id="MF_01274">
    <property type="entry name" value="Pantothen_kinase_3"/>
    <property type="match status" value="1"/>
</dbReference>
<gene>
    <name evidence="16" type="primary">coaX</name>
    <name evidence="17" type="ORF">H9841_11570</name>
</gene>
<dbReference type="AlphaFoldDB" id="A0A9D1YAJ1"/>
<comment type="subunit">
    <text evidence="5 16">Homodimer.</text>
</comment>
<evidence type="ECO:0000256" key="6">
    <source>
        <dbReference type="ARBA" id="ARBA00012102"/>
    </source>
</evidence>
<evidence type="ECO:0000256" key="11">
    <source>
        <dbReference type="ARBA" id="ARBA00022840"/>
    </source>
</evidence>
<evidence type="ECO:0000313" key="17">
    <source>
        <dbReference type="EMBL" id="HIY22524.1"/>
    </source>
</evidence>
<comment type="cofactor">
    <cofactor evidence="16">
        <name>NH4(+)</name>
        <dbReference type="ChEBI" id="CHEBI:28938"/>
    </cofactor>
    <cofactor evidence="16">
        <name>K(+)</name>
        <dbReference type="ChEBI" id="CHEBI:29103"/>
    </cofactor>
    <text evidence="16">A monovalent cation. Ammonium or potassium.</text>
</comment>
<evidence type="ECO:0000256" key="15">
    <source>
        <dbReference type="ARBA" id="ARBA00040883"/>
    </source>
</evidence>
<dbReference type="EMBL" id="DXDX01000210">
    <property type="protein sequence ID" value="HIY22524.1"/>
    <property type="molecule type" value="Genomic_DNA"/>
</dbReference>
<evidence type="ECO:0000256" key="12">
    <source>
        <dbReference type="ARBA" id="ARBA00022958"/>
    </source>
</evidence>
<evidence type="ECO:0000256" key="16">
    <source>
        <dbReference type="HAMAP-Rule" id="MF_01274"/>
    </source>
</evidence>
<sequence length="259" mass="27876">MILALDVGNTNTVVGGFEGDALRFSFRMQSDRNKTVDEFVLLLRGLLAEQGVDLAAVEGGILSSVVPELRYVLGKAMERLTGKTFLVVSNHMDLGGMQIKMDIPAQVGADLLVDAVAALSLYRPPLVIFDMGTATTMSVLDQEGSYVGGVIVPGLRLSMDALSSRAAQLPFINLEEPPARLIGKNTVDCMKAGAIYSNAAILDGLVDRVEEELGEPVTVVATGGLMGVVLPFCRHTIHYDENLLLVGLRELYWRNTQPS</sequence>
<keyword evidence="7 16" id="KW-0963">Cytoplasm</keyword>
<keyword evidence="9 16" id="KW-0547">Nucleotide-binding</keyword>
<keyword evidence="16" id="KW-0479">Metal-binding</keyword>
<reference evidence="17" key="2">
    <citation type="submission" date="2021-04" db="EMBL/GenBank/DDBJ databases">
        <authorList>
            <person name="Gilroy R."/>
        </authorList>
    </citation>
    <scope>NUCLEOTIDE SEQUENCE</scope>
    <source>
        <strain evidence="17">ChiBcec16_6824</strain>
    </source>
</reference>